<dbReference type="EMBL" id="SJSN01000012">
    <property type="protein sequence ID" value="TCD05903.1"/>
    <property type="molecule type" value="Genomic_DNA"/>
</dbReference>
<organism evidence="2 3">
    <name type="scientific">Pedobacter frigidisoli</name>
    <dbReference type="NCBI Taxonomy" id="2530455"/>
    <lineage>
        <taxon>Bacteria</taxon>
        <taxon>Pseudomonadati</taxon>
        <taxon>Bacteroidota</taxon>
        <taxon>Sphingobacteriia</taxon>
        <taxon>Sphingobacteriales</taxon>
        <taxon>Sphingobacteriaceae</taxon>
        <taxon>Pedobacter</taxon>
    </lineage>
</organism>
<accession>A0A4R0NZC5</accession>
<feature type="domain" description="Exo-beta-D-glucosaminidase Ig-fold" evidence="1">
    <location>
        <begin position="14"/>
        <end position="67"/>
    </location>
</feature>
<comment type="caution">
    <text evidence="2">The sequence shown here is derived from an EMBL/GenBank/DDBJ whole genome shotgun (WGS) entry which is preliminary data.</text>
</comment>
<name>A0A4R0NZC5_9SPHI</name>
<protein>
    <recommendedName>
        <fullName evidence="1">Exo-beta-D-glucosaminidase Ig-fold domain-containing protein</fullName>
    </recommendedName>
</protein>
<dbReference type="AlphaFoldDB" id="A0A4R0NZC5"/>
<gene>
    <name evidence="2" type="ORF">EZ449_15705</name>
</gene>
<dbReference type="RefSeq" id="WP_131560529.1">
    <property type="nucleotide sequence ID" value="NZ_SJSN01000012.1"/>
</dbReference>
<evidence type="ECO:0000313" key="3">
    <source>
        <dbReference type="Proteomes" id="UP000291485"/>
    </source>
</evidence>
<proteinExistence type="predicted"/>
<dbReference type="InterPro" id="IPR013783">
    <property type="entry name" value="Ig-like_fold"/>
</dbReference>
<dbReference type="SUPFAM" id="SSF49303">
    <property type="entry name" value="beta-Galactosidase/glucuronidase domain"/>
    <property type="match status" value="1"/>
</dbReference>
<evidence type="ECO:0000313" key="2">
    <source>
        <dbReference type="EMBL" id="TCD05903.1"/>
    </source>
</evidence>
<dbReference type="Gene3D" id="2.60.40.10">
    <property type="entry name" value="Immunoglobulins"/>
    <property type="match status" value="1"/>
</dbReference>
<reference evidence="2 3" key="1">
    <citation type="submission" date="2019-02" db="EMBL/GenBank/DDBJ databases">
        <title>Pedobacter sp. RP-3-11 sp. nov., isolated from Arctic soil.</title>
        <authorList>
            <person name="Dahal R.H."/>
        </authorList>
    </citation>
    <scope>NUCLEOTIDE SEQUENCE [LARGE SCALE GENOMIC DNA]</scope>
    <source>
        <strain evidence="2 3">RP-3-11</strain>
    </source>
</reference>
<dbReference type="InterPro" id="IPR036156">
    <property type="entry name" value="Beta-gal/glucu_dom_sf"/>
</dbReference>
<evidence type="ECO:0000259" key="1">
    <source>
        <dbReference type="Pfam" id="PF18368"/>
    </source>
</evidence>
<keyword evidence="3" id="KW-1185">Reference proteome</keyword>
<dbReference type="Pfam" id="PF18368">
    <property type="entry name" value="Ig_GlcNase"/>
    <property type="match status" value="1"/>
</dbReference>
<dbReference type="InterPro" id="IPR041351">
    <property type="entry name" value="Ig_GlcNase"/>
</dbReference>
<sequence length="76" mass="8632">MIFIKRFAEGKLFIKAKVNNVSGPPAFFTQLKLQDGMENNLAPTYYTDNFFRLLPGESKTVTIEVAVQTEMQIICN</sequence>
<dbReference type="Proteomes" id="UP000291485">
    <property type="component" value="Unassembled WGS sequence"/>
</dbReference>